<dbReference type="OrthoDB" id="9779128at2"/>
<dbReference type="GO" id="GO:0000270">
    <property type="term" value="P:peptidoglycan metabolic process"/>
    <property type="evidence" value="ECO:0007669"/>
    <property type="project" value="UniProtKB-UniRule"/>
</dbReference>
<dbReference type="InterPro" id="IPR009009">
    <property type="entry name" value="RlpA-like_DPBB"/>
</dbReference>
<dbReference type="HAMAP" id="MF_02071">
    <property type="entry name" value="RlpA"/>
    <property type="match status" value="1"/>
</dbReference>
<dbReference type="AlphaFoldDB" id="A0A4R6FNN7"/>
<keyword evidence="5" id="KW-0812">Transmembrane</keyword>
<gene>
    <name evidence="3" type="primary">rlpA</name>
    <name evidence="7" type="ORF">EV664_106122</name>
</gene>
<dbReference type="GO" id="GO:0008932">
    <property type="term" value="F:lytic endotransglycosylase activity"/>
    <property type="evidence" value="ECO:0007669"/>
    <property type="project" value="UniProtKB-UniRule"/>
</dbReference>
<organism evidence="7 8">
    <name type="scientific">Stakelama pacifica</name>
    <dbReference type="NCBI Taxonomy" id="517720"/>
    <lineage>
        <taxon>Bacteria</taxon>
        <taxon>Pseudomonadati</taxon>
        <taxon>Pseudomonadota</taxon>
        <taxon>Alphaproteobacteria</taxon>
        <taxon>Sphingomonadales</taxon>
        <taxon>Sphingomonadaceae</taxon>
        <taxon>Stakelama</taxon>
    </lineage>
</organism>
<dbReference type="InterPro" id="IPR012997">
    <property type="entry name" value="RplA"/>
</dbReference>
<dbReference type="PANTHER" id="PTHR34183">
    <property type="entry name" value="ENDOLYTIC PEPTIDOGLYCAN TRANSGLYCOSYLASE RLPA"/>
    <property type="match status" value="1"/>
</dbReference>
<dbReference type="Proteomes" id="UP000295493">
    <property type="component" value="Unassembled WGS sequence"/>
</dbReference>
<dbReference type="CDD" id="cd22268">
    <property type="entry name" value="DPBB_RlpA-like"/>
    <property type="match status" value="1"/>
</dbReference>
<dbReference type="InterPro" id="IPR036908">
    <property type="entry name" value="RlpA-like_sf"/>
</dbReference>
<dbReference type="NCBIfam" id="TIGR00413">
    <property type="entry name" value="rlpA"/>
    <property type="match status" value="1"/>
</dbReference>
<dbReference type="EMBL" id="SNWD01000006">
    <property type="protein sequence ID" value="TDN82314.1"/>
    <property type="molecule type" value="Genomic_DNA"/>
</dbReference>
<accession>A0A4R6FNN7</accession>
<comment type="caution">
    <text evidence="7">The sequence shown here is derived from an EMBL/GenBank/DDBJ whole genome shotgun (WGS) entry which is preliminary data.</text>
</comment>
<evidence type="ECO:0000313" key="8">
    <source>
        <dbReference type="Proteomes" id="UP000295493"/>
    </source>
</evidence>
<keyword evidence="5" id="KW-1133">Transmembrane helix</keyword>
<keyword evidence="7" id="KW-0449">Lipoprotein</keyword>
<dbReference type="InterPro" id="IPR034718">
    <property type="entry name" value="RlpA"/>
</dbReference>
<proteinExistence type="inferred from homology"/>
<dbReference type="EC" id="4.2.2.-" evidence="3"/>
<feature type="transmembrane region" description="Helical" evidence="5">
    <location>
        <begin position="26"/>
        <end position="46"/>
    </location>
</feature>
<dbReference type="GO" id="GO:0071555">
    <property type="term" value="P:cell wall organization"/>
    <property type="evidence" value="ECO:0007669"/>
    <property type="project" value="UniProtKB-KW"/>
</dbReference>
<keyword evidence="8" id="KW-1185">Reference proteome</keyword>
<evidence type="ECO:0000259" key="6">
    <source>
        <dbReference type="Pfam" id="PF03330"/>
    </source>
</evidence>
<evidence type="ECO:0000256" key="2">
    <source>
        <dbReference type="ARBA" id="ARBA00023316"/>
    </source>
</evidence>
<feature type="domain" description="RlpA-like protein double-psi beta-barrel" evidence="6">
    <location>
        <begin position="96"/>
        <end position="182"/>
    </location>
</feature>
<comment type="function">
    <text evidence="3">Lytic transglycosylase with a strong preference for naked glycan strands that lack stem peptides.</text>
</comment>
<evidence type="ECO:0000313" key="7">
    <source>
        <dbReference type="EMBL" id="TDN82314.1"/>
    </source>
</evidence>
<name>A0A4R6FNN7_9SPHN</name>
<evidence type="ECO:0000256" key="5">
    <source>
        <dbReference type="SAM" id="Phobius"/>
    </source>
</evidence>
<dbReference type="PANTHER" id="PTHR34183:SF8">
    <property type="entry name" value="ENDOLYTIC PEPTIDOGLYCAN TRANSGLYCOSYLASE RLPA-RELATED"/>
    <property type="match status" value="1"/>
</dbReference>
<dbReference type="Pfam" id="PF03330">
    <property type="entry name" value="DPBB_1"/>
    <property type="match status" value="1"/>
</dbReference>
<comment type="similarity">
    <text evidence="3 4">Belongs to the RlpA family.</text>
</comment>
<dbReference type="SUPFAM" id="SSF50685">
    <property type="entry name" value="Barwin-like endoglucanases"/>
    <property type="match status" value="1"/>
</dbReference>
<protein>
    <recommendedName>
        <fullName evidence="3">Endolytic peptidoglycan transglycosylase RlpA</fullName>
        <ecNumber evidence="3">4.2.2.-</ecNumber>
    </recommendedName>
</protein>
<evidence type="ECO:0000256" key="3">
    <source>
        <dbReference type="HAMAP-Rule" id="MF_02071"/>
    </source>
</evidence>
<evidence type="ECO:0000256" key="1">
    <source>
        <dbReference type="ARBA" id="ARBA00023239"/>
    </source>
</evidence>
<keyword evidence="1 3" id="KW-0456">Lyase</keyword>
<evidence type="ECO:0000256" key="4">
    <source>
        <dbReference type="RuleBase" id="RU003495"/>
    </source>
</evidence>
<sequence length="191" mass="20632">MTETHALPDRRARLRAFVRLKLEARMLRGVLILALIGIAALGFGWWHRAHAVEQVPLGRGVAGVDPAIAAAERPVRQLRPTPMETLRSIGRSMGMGKASHYGPGLAGNPTASGEIFNPRKLTAAHRTLPLGSRVRVINPRNGQSVVVRINDRGPFVAGRVIDLSTAAARRIGLMQQGVGRVELRLLIGESV</sequence>
<reference evidence="7 8" key="1">
    <citation type="submission" date="2019-03" db="EMBL/GenBank/DDBJ databases">
        <title>Genomic Encyclopedia of Type Strains, Phase IV (KMG-IV): sequencing the most valuable type-strain genomes for metagenomic binning, comparative biology and taxonomic classification.</title>
        <authorList>
            <person name="Goeker M."/>
        </authorList>
    </citation>
    <scope>NUCLEOTIDE SEQUENCE [LARGE SCALE GENOMIC DNA]</scope>
    <source>
        <strain evidence="7 8">DSM 25059</strain>
    </source>
</reference>
<keyword evidence="5" id="KW-0472">Membrane</keyword>
<dbReference type="Gene3D" id="2.40.40.10">
    <property type="entry name" value="RlpA-like domain"/>
    <property type="match status" value="1"/>
</dbReference>
<dbReference type="RefSeq" id="WP_133495688.1">
    <property type="nucleotide sequence ID" value="NZ_BMLU01000006.1"/>
</dbReference>
<keyword evidence="2 3" id="KW-0961">Cell wall biogenesis/degradation</keyword>